<dbReference type="GO" id="GO:0005886">
    <property type="term" value="C:plasma membrane"/>
    <property type="evidence" value="ECO:0007669"/>
    <property type="project" value="UniProtKB-SubCell"/>
</dbReference>
<keyword evidence="2" id="KW-1003">Cell membrane</keyword>
<gene>
    <name evidence="13" type="primary">LOC105426779</name>
</gene>
<feature type="transmembrane region" description="Helical" evidence="10">
    <location>
        <begin position="366"/>
        <end position="390"/>
    </location>
</feature>
<comment type="similarity">
    <text evidence="10">Belongs to the insect chemoreceptor superfamily. Heteromeric odorant receptor channel (TC 1.A.69) family.</text>
</comment>
<name>A0A8N1S4X6_9HYME</name>
<keyword evidence="8 10" id="KW-0675">Receptor</keyword>
<protein>
    <recommendedName>
        <fullName evidence="10">Odorant receptor</fullName>
    </recommendedName>
</protein>
<evidence type="ECO:0000256" key="11">
    <source>
        <dbReference type="SAM" id="Coils"/>
    </source>
</evidence>
<evidence type="ECO:0000256" key="2">
    <source>
        <dbReference type="ARBA" id="ARBA00022475"/>
    </source>
</evidence>
<feature type="transmembrane region" description="Helical" evidence="10">
    <location>
        <begin position="271"/>
        <end position="293"/>
    </location>
</feature>
<keyword evidence="5 10" id="KW-0552">Olfaction</keyword>
<proteinExistence type="inferred from homology"/>
<feature type="coiled-coil region" evidence="11">
    <location>
        <begin position="86"/>
        <end position="113"/>
    </location>
</feature>
<dbReference type="GO" id="GO:0007165">
    <property type="term" value="P:signal transduction"/>
    <property type="evidence" value="ECO:0007669"/>
    <property type="project" value="UniProtKB-KW"/>
</dbReference>
<keyword evidence="6 10" id="KW-1133">Transmembrane helix</keyword>
<evidence type="ECO:0000256" key="3">
    <source>
        <dbReference type="ARBA" id="ARBA00022606"/>
    </source>
</evidence>
<evidence type="ECO:0000256" key="6">
    <source>
        <dbReference type="ARBA" id="ARBA00022989"/>
    </source>
</evidence>
<evidence type="ECO:0000256" key="9">
    <source>
        <dbReference type="ARBA" id="ARBA00023224"/>
    </source>
</evidence>
<keyword evidence="12" id="KW-1185">Reference proteome</keyword>
<evidence type="ECO:0000256" key="4">
    <source>
        <dbReference type="ARBA" id="ARBA00022692"/>
    </source>
</evidence>
<dbReference type="RefSeq" id="XP_025073949.1">
    <property type="nucleotide sequence ID" value="XM_025218164.1"/>
</dbReference>
<dbReference type="PANTHER" id="PTHR21137">
    <property type="entry name" value="ODORANT RECEPTOR"/>
    <property type="match status" value="1"/>
</dbReference>
<comment type="subcellular location">
    <subcellularLocation>
        <location evidence="1 10">Cell membrane</location>
        <topology evidence="1 10">Multi-pass membrane protein</topology>
    </subcellularLocation>
</comment>
<evidence type="ECO:0000256" key="7">
    <source>
        <dbReference type="ARBA" id="ARBA00023136"/>
    </source>
</evidence>
<keyword evidence="3 10" id="KW-0716">Sensory transduction</keyword>
<evidence type="ECO:0000313" key="13">
    <source>
        <dbReference type="RefSeq" id="XP_025073949.1"/>
    </source>
</evidence>
<evidence type="ECO:0000313" key="12">
    <source>
        <dbReference type="Proteomes" id="UP000504615"/>
    </source>
</evidence>
<evidence type="ECO:0000256" key="5">
    <source>
        <dbReference type="ARBA" id="ARBA00022725"/>
    </source>
</evidence>
<evidence type="ECO:0000256" key="8">
    <source>
        <dbReference type="ARBA" id="ARBA00023170"/>
    </source>
</evidence>
<dbReference type="PANTHER" id="PTHR21137:SF35">
    <property type="entry name" value="ODORANT RECEPTOR 19A-RELATED"/>
    <property type="match status" value="1"/>
</dbReference>
<keyword evidence="11" id="KW-0175">Coiled coil</keyword>
<feature type="transmembrane region" description="Helical" evidence="10">
    <location>
        <begin position="121"/>
        <end position="143"/>
    </location>
</feature>
<feature type="transmembrane region" description="Helical" evidence="10">
    <location>
        <begin position="299"/>
        <end position="315"/>
    </location>
</feature>
<dbReference type="GeneID" id="105426779"/>
<feature type="transmembrane region" description="Helical" evidence="10">
    <location>
        <begin position="34"/>
        <end position="55"/>
    </location>
</feature>
<accession>A0A8N1S4X6</accession>
<organism evidence="12 13">
    <name type="scientific">Pogonomyrmex barbatus</name>
    <name type="common">red harvester ant</name>
    <dbReference type="NCBI Taxonomy" id="144034"/>
    <lineage>
        <taxon>Eukaryota</taxon>
        <taxon>Metazoa</taxon>
        <taxon>Ecdysozoa</taxon>
        <taxon>Arthropoda</taxon>
        <taxon>Hexapoda</taxon>
        <taxon>Insecta</taxon>
        <taxon>Pterygota</taxon>
        <taxon>Neoptera</taxon>
        <taxon>Endopterygota</taxon>
        <taxon>Hymenoptera</taxon>
        <taxon>Apocrita</taxon>
        <taxon>Aculeata</taxon>
        <taxon>Formicoidea</taxon>
        <taxon>Formicidae</taxon>
        <taxon>Myrmicinae</taxon>
        <taxon>Pogonomyrmex</taxon>
    </lineage>
</organism>
<feature type="transmembrane region" description="Helical" evidence="10">
    <location>
        <begin position="61"/>
        <end position="80"/>
    </location>
</feature>
<sequence length="396" mass="45609">MICLETQHFKLNRLLLLVIGLWPYQESKLAQIHFIVFFSILTTFIAFQFTTFITSKCTADLIIKVLSSAFFFICLTIKYSSFRINAKIVKLSLERLQHTCNELQNENEIAIIEKYGNIGKLYTSSVLILGIFMFFILPIWPLIFDVILPMNFSRSRPAIQITTEYFVNQQNYFYLILLHTNAAIFIGGTAIIATGTMLLVYFKHICGMFNIASKRIIYSFRLETAMMINMLKNVNQEKETLIYKRLIYAIDIHRKATEYSHFLIKNFEGSFFFLIAAGTICLSSSLVQLTSSINNFEELLPPIIIIFALYIYLLISNYTAQQVMDHNNYVFATVYNVQWYVAPLRIQKMLLFMLQRGTKAFNLNLGGLFVGSLESAAMLTSASISYFTVLHSSQQH</sequence>
<dbReference type="AlphaFoldDB" id="A0A8N1S4X6"/>
<evidence type="ECO:0000256" key="10">
    <source>
        <dbReference type="RuleBase" id="RU351113"/>
    </source>
</evidence>
<feature type="transmembrane region" description="Helical" evidence="10">
    <location>
        <begin position="172"/>
        <end position="202"/>
    </location>
</feature>
<keyword evidence="4 10" id="KW-0812">Transmembrane</keyword>
<reference evidence="13" key="1">
    <citation type="submission" date="2025-08" db="UniProtKB">
        <authorList>
            <consortium name="RefSeq"/>
        </authorList>
    </citation>
    <scope>IDENTIFICATION</scope>
</reference>
<dbReference type="Pfam" id="PF02949">
    <property type="entry name" value="7tm_6"/>
    <property type="match status" value="1"/>
</dbReference>
<keyword evidence="9 10" id="KW-0807">Transducer</keyword>
<dbReference type="OrthoDB" id="7543708at2759"/>
<dbReference type="Proteomes" id="UP000504615">
    <property type="component" value="Unplaced"/>
</dbReference>
<dbReference type="GO" id="GO:0005549">
    <property type="term" value="F:odorant binding"/>
    <property type="evidence" value="ECO:0007669"/>
    <property type="project" value="InterPro"/>
</dbReference>
<dbReference type="InterPro" id="IPR004117">
    <property type="entry name" value="7tm6_olfct_rcpt"/>
</dbReference>
<dbReference type="GO" id="GO:0004984">
    <property type="term" value="F:olfactory receptor activity"/>
    <property type="evidence" value="ECO:0007669"/>
    <property type="project" value="InterPro"/>
</dbReference>
<keyword evidence="7 10" id="KW-0472">Membrane</keyword>
<evidence type="ECO:0000256" key="1">
    <source>
        <dbReference type="ARBA" id="ARBA00004651"/>
    </source>
</evidence>